<protein>
    <submittedName>
        <fullName evidence="2">Uncharacterized protein</fullName>
    </submittedName>
</protein>
<feature type="compositionally biased region" description="Basic residues" evidence="1">
    <location>
        <begin position="103"/>
        <end position="115"/>
    </location>
</feature>
<feature type="region of interest" description="Disordered" evidence="1">
    <location>
        <begin position="102"/>
        <end position="181"/>
    </location>
</feature>
<feature type="compositionally biased region" description="Basic and acidic residues" evidence="1">
    <location>
        <begin position="116"/>
        <end position="131"/>
    </location>
</feature>
<accession>A0A811BP33</accession>
<evidence type="ECO:0000313" key="3">
    <source>
        <dbReference type="Proteomes" id="UP001253637"/>
    </source>
</evidence>
<name>A0A811BP33_9VIRU</name>
<dbReference type="EMBL" id="LC625835">
    <property type="protein sequence ID" value="BCU02726.1"/>
    <property type="molecule type" value="Genomic_DNA"/>
</dbReference>
<proteinExistence type="predicted"/>
<evidence type="ECO:0000313" key="2">
    <source>
        <dbReference type="EMBL" id="BCU02726.1"/>
    </source>
</evidence>
<reference evidence="2" key="1">
    <citation type="submission" date="2021-04" db="EMBL/GenBank/DDBJ databases">
        <title>Draft Genome Sequence of Pandoravirus japonicus, Isolated from the Sabaishi River of Niigata, Japan.</title>
        <authorList>
            <person name="Hosokawa N."/>
            <person name="Takahashi H."/>
            <person name="Aoki K."/>
            <person name="Takemura M."/>
        </authorList>
    </citation>
    <scope>NUCLEOTIDE SEQUENCE</scope>
</reference>
<sequence>MIARRAVEQKSKDCTSPSPARAYFVSRGGRRALYVSCETDETTDKGRRVLSLGLAYGALQVPTPSGRLSARFLHAAPTRTEPRLCKNNRLCDAHTPNPCSIGRRQRPAKVRWRFSRRQDRQSAVSHEKKESAPWSPILKKHAGADDAGSEGEPSDDFDEAGVDEEQMQKSMRRAAKAKENNKPFFRCRDGKWIEIANALFTSGEH</sequence>
<feature type="compositionally biased region" description="Acidic residues" evidence="1">
    <location>
        <begin position="147"/>
        <end position="165"/>
    </location>
</feature>
<organism evidence="2 3">
    <name type="scientific">Pandoravirus japonicus</name>
    <dbReference type="NCBI Taxonomy" id="2823154"/>
    <lineage>
        <taxon>Viruses</taxon>
        <taxon>Pandoravirus</taxon>
    </lineage>
</organism>
<dbReference type="Proteomes" id="UP001253637">
    <property type="component" value="Segment"/>
</dbReference>
<evidence type="ECO:0000256" key="1">
    <source>
        <dbReference type="SAM" id="MobiDB-lite"/>
    </source>
</evidence>